<keyword evidence="4" id="KW-1185">Reference proteome</keyword>
<reference evidence="3" key="2">
    <citation type="submission" date="2025-09" db="UniProtKB">
        <authorList>
            <consortium name="Ensembl"/>
        </authorList>
    </citation>
    <scope>IDENTIFICATION</scope>
</reference>
<sequence>MIERRMEGSAVVMNGCIYVTGGYSSSRGSYLQNIEKYDPESNKWEIVGNLPSAMRSHGCVCVYTV</sequence>
<dbReference type="Gene3D" id="2.120.10.80">
    <property type="entry name" value="Kelch-type beta propeller"/>
    <property type="match status" value="1"/>
</dbReference>
<dbReference type="AlphaFoldDB" id="A0A670XQX0"/>
<evidence type="ECO:0000313" key="3">
    <source>
        <dbReference type="Ensembl" id="ENSPTXP00000000973.1"/>
    </source>
</evidence>
<dbReference type="Ensembl" id="ENSPTXT00000001006.1">
    <property type="protein sequence ID" value="ENSPTXP00000000973.1"/>
    <property type="gene ID" value="ENSPTXG00000000834.1"/>
</dbReference>
<keyword evidence="2" id="KW-0677">Repeat</keyword>
<dbReference type="InterPro" id="IPR015915">
    <property type="entry name" value="Kelch-typ_b-propeller"/>
</dbReference>
<dbReference type="SUPFAM" id="SSF117281">
    <property type="entry name" value="Kelch motif"/>
    <property type="match status" value="1"/>
</dbReference>
<dbReference type="Pfam" id="PF01344">
    <property type="entry name" value="Kelch_1"/>
    <property type="match status" value="1"/>
</dbReference>
<keyword evidence="1" id="KW-0880">Kelch repeat</keyword>
<dbReference type="GeneTree" id="ENSGT00940000159106"/>
<evidence type="ECO:0000256" key="2">
    <source>
        <dbReference type="ARBA" id="ARBA00022737"/>
    </source>
</evidence>
<dbReference type="SMART" id="SM00612">
    <property type="entry name" value="Kelch"/>
    <property type="match status" value="1"/>
</dbReference>
<dbReference type="PANTHER" id="PTHR46344:SF27">
    <property type="entry name" value="KELCH REPEAT SUPERFAMILY PROTEIN"/>
    <property type="match status" value="1"/>
</dbReference>
<accession>A0A670XQX0</accession>
<dbReference type="PANTHER" id="PTHR46344">
    <property type="entry name" value="OS02G0202900 PROTEIN"/>
    <property type="match status" value="1"/>
</dbReference>
<proteinExistence type="predicted"/>
<evidence type="ECO:0000313" key="4">
    <source>
        <dbReference type="Proteomes" id="UP000472273"/>
    </source>
</evidence>
<dbReference type="OMA" id="KCEPHRD"/>
<reference evidence="3" key="1">
    <citation type="submission" date="2025-08" db="UniProtKB">
        <authorList>
            <consortium name="Ensembl"/>
        </authorList>
    </citation>
    <scope>IDENTIFICATION</scope>
</reference>
<dbReference type="InterPro" id="IPR006652">
    <property type="entry name" value="Kelch_1"/>
</dbReference>
<name>A0A670XQX0_PSETE</name>
<protein>
    <submittedName>
        <fullName evidence="3">Uncharacterized protein</fullName>
    </submittedName>
</protein>
<evidence type="ECO:0000256" key="1">
    <source>
        <dbReference type="ARBA" id="ARBA00022441"/>
    </source>
</evidence>
<organism evidence="3 4">
    <name type="scientific">Pseudonaja textilis</name>
    <name type="common">Eastern brown snake</name>
    <dbReference type="NCBI Taxonomy" id="8673"/>
    <lineage>
        <taxon>Eukaryota</taxon>
        <taxon>Metazoa</taxon>
        <taxon>Chordata</taxon>
        <taxon>Craniata</taxon>
        <taxon>Vertebrata</taxon>
        <taxon>Euteleostomi</taxon>
        <taxon>Lepidosauria</taxon>
        <taxon>Squamata</taxon>
        <taxon>Bifurcata</taxon>
        <taxon>Unidentata</taxon>
        <taxon>Episquamata</taxon>
        <taxon>Toxicofera</taxon>
        <taxon>Serpentes</taxon>
        <taxon>Colubroidea</taxon>
        <taxon>Elapidae</taxon>
        <taxon>Hydrophiinae</taxon>
        <taxon>Pseudonaja</taxon>
    </lineage>
</organism>
<dbReference type="Proteomes" id="UP000472273">
    <property type="component" value="Unplaced"/>
</dbReference>